<keyword evidence="3 8" id="KW-0732">Signal</keyword>
<comment type="caution">
    <text evidence="11">The sequence shown here is derived from an EMBL/GenBank/DDBJ whole genome shotgun (WGS) entry which is preliminary data.</text>
</comment>
<sequence length="391" mass="41093">MRYLFFVAVLPFVSPARLLSPPPNAVVVPNRYIVTLKQNDTQSALQAAVRCTEESNIGHVYDVGAFKGFSATLDDATLRDLQNNNAVEYIEPDAMFSTALFAVQNLATWNLARISHHNRSSAQKYIYDSSAGARTCVYIIDTGIYINHTDFQDRAFAIANFSPENDVNDNHGHGTHVAGTAGSATYGVAKNVSLLAVKVFGASGTGAASDVVAGIAFAANDFASVNRSQCAKGGVANLSISGPFTEALNSAVKAAVEKGLFMAVAAGNNGQNAANHSAGSVEEACAVGATDANDARAWFSNFGPSVDIWAPGVGILSTWNTSPNATKTLDGTSMAAPHVAGLAAYLTAVEGERSPIDLCKRIQQISTKDLVTNIDNTSSVNELAYNDNEVC</sequence>
<protein>
    <submittedName>
        <fullName evidence="11">Peptidase S8/S53 domain-containing protein</fullName>
    </submittedName>
</protein>
<evidence type="ECO:0000256" key="4">
    <source>
        <dbReference type="ARBA" id="ARBA00022801"/>
    </source>
</evidence>
<dbReference type="PROSITE" id="PS51892">
    <property type="entry name" value="SUBTILASE"/>
    <property type="match status" value="1"/>
</dbReference>
<dbReference type="PRINTS" id="PR00723">
    <property type="entry name" value="SUBTILISIN"/>
</dbReference>
<evidence type="ECO:0000259" key="9">
    <source>
        <dbReference type="Pfam" id="PF00082"/>
    </source>
</evidence>
<dbReference type="InterPro" id="IPR034193">
    <property type="entry name" value="PCSK9_ProteinaseK-like"/>
</dbReference>
<dbReference type="InterPro" id="IPR050131">
    <property type="entry name" value="Peptidase_S8_subtilisin-like"/>
</dbReference>
<dbReference type="Proteomes" id="UP001456524">
    <property type="component" value="Unassembled WGS sequence"/>
</dbReference>
<feature type="signal peptide" evidence="8">
    <location>
        <begin position="1"/>
        <end position="15"/>
    </location>
</feature>
<dbReference type="PROSITE" id="PS00137">
    <property type="entry name" value="SUBTILASE_HIS"/>
    <property type="match status" value="1"/>
</dbReference>
<dbReference type="SUPFAM" id="SSF54897">
    <property type="entry name" value="Protease propeptides/inhibitors"/>
    <property type="match status" value="1"/>
</dbReference>
<dbReference type="Pfam" id="PF00082">
    <property type="entry name" value="Peptidase_S8"/>
    <property type="match status" value="1"/>
</dbReference>
<evidence type="ECO:0000256" key="7">
    <source>
        <dbReference type="RuleBase" id="RU003355"/>
    </source>
</evidence>
<feature type="domain" description="Inhibitor I9" evidence="10">
    <location>
        <begin position="32"/>
        <end position="97"/>
    </location>
</feature>
<proteinExistence type="inferred from homology"/>
<evidence type="ECO:0000256" key="1">
    <source>
        <dbReference type="ARBA" id="ARBA00011073"/>
    </source>
</evidence>
<dbReference type="PANTHER" id="PTHR43806">
    <property type="entry name" value="PEPTIDASE S8"/>
    <property type="match status" value="1"/>
</dbReference>
<name>A0ABR1XGA3_9PEZI</name>
<evidence type="ECO:0000256" key="8">
    <source>
        <dbReference type="SAM" id="SignalP"/>
    </source>
</evidence>
<dbReference type="InterPro" id="IPR037045">
    <property type="entry name" value="S8pro/Inhibitor_I9_sf"/>
</dbReference>
<dbReference type="InterPro" id="IPR023827">
    <property type="entry name" value="Peptidase_S8_Asp-AS"/>
</dbReference>
<feature type="active site" description="Charge relay system" evidence="6">
    <location>
        <position position="333"/>
    </location>
</feature>
<dbReference type="InterPro" id="IPR015500">
    <property type="entry name" value="Peptidase_S8_subtilisin-rel"/>
</dbReference>
<keyword evidence="5 6" id="KW-0720">Serine protease</keyword>
<dbReference type="Gene3D" id="3.40.50.200">
    <property type="entry name" value="Peptidase S8/S53 domain"/>
    <property type="match status" value="1"/>
</dbReference>
<evidence type="ECO:0000256" key="5">
    <source>
        <dbReference type="ARBA" id="ARBA00022825"/>
    </source>
</evidence>
<evidence type="ECO:0000256" key="2">
    <source>
        <dbReference type="ARBA" id="ARBA00022670"/>
    </source>
</evidence>
<gene>
    <name evidence="11" type="ORF">IWX90DRAFT_444658</name>
</gene>
<dbReference type="SUPFAM" id="SSF52743">
    <property type="entry name" value="Subtilisin-like"/>
    <property type="match status" value="1"/>
</dbReference>
<evidence type="ECO:0000313" key="11">
    <source>
        <dbReference type="EMBL" id="KAK8153616.1"/>
    </source>
</evidence>
<comment type="similarity">
    <text evidence="1 6 7">Belongs to the peptidase S8 family.</text>
</comment>
<feature type="chain" id="PRO_5045279926" evidence="8">
    <location>
        <begin position="16"/>
        <end position="391"/>
    </location>
</feature>
<reference evidence="11 12" key="1">
    <citation type="journal article" date="2022" name="G3 (Bethesda)">
        <title>Enemy or ally: a genomic approach to elucidate the lifestyle of Phyllosticta citrichinaensis.</title>
        <authorList>
            <person name="Buijs V.A."/>
            <person name="Groenewald J.Z."/>
            <person name="Haridas S."/>
            <person name="LaButti K.M."/>
            <person name="Lipzen A."/>
            <person name="Martin F.M."/>
            <person name="Barry K."/>
            <person name="Grigoriev I.V."/>
            <person name="Crous P.W."/>
            <person name="Seidl M.F."/>
        </authorList>
    </citation>
    <scope>NUCLEOTIDE SEQUENCE [LARGE SCALE GENOMIC DNA]</scope>
    <source>
        <strain evidence="11 12">CBS 129764</strain>
    </source>
</reference>
<dbReference type="InterPro" id="IPR036852">
    <property type="entry name" value="Peptidase_S8/S53_dom_sf"/>
</dbReference>
<evidence type="ECO:0000256" key="6">
    <source>
        <dbReference type="PROSITE-ProRule" id="PRU01240"/>
    </source>
</evidence>
<organism evidence="11 12">
    <name type="scientific">Phyllosticta citrichinensis</name>
    <dbReference type="NCBI Taxonomy" id="1130410"/>
    <lineage>
        <taxon>Eukaryota</taxon>
        <taxon>Fungi</taxon>
        <taxon>Dikarya</taxon>
        <taxon>Ascomycota</taxon>
        <taxon>Pezizomycotina</taxon>
        <taxon>Dothideomycetes</taxon>
        <taxon>Dothideomycetes incertae sedis</taxon>
        <taxon>Botryosphaeriales</taxon>
        <taxon>Phyllostictaceae</taxon>
        <taxon>Phyllosticta</taxon>
    </lineage>
</organism>
<dbReference type="InterPro" id="IPR000209">
    <property type="entry name" value="Peptidase_S8/S53_dom"/>
</dbReference>
<dbReference type="PROSITE" id="PS00138">
    <property type="entry name" value="SUBTILASE_SER"/>
    <property type="match status" value="1"/>
</dbReference>
<evidence type="ECO:0000256" key="3">
    <source>
        <dbReference type="ARBA" id="ARBA00022729"/>
    </source>
</evidence>
<evidence type="ECO:0000259" key="10">
    <source>
        <dbReference type="Pfam" id="PF05922"/>
    </source>
</evidence>
<dbReference type="InterPro" id="IPR022398">
    <property type="entry name" value="Peptidase_S8_His-AS"/>
</dbReference>
<keyword evidence="2 6" id="KW-0645">Protease</keyword>
<dbReference type="InterPro" id="IPR010259">
    <property type="entry name" value="S8pro/Inhibitor_I9"/>
</dbReference>
<dbReference type="PANTHER" id="PTHR43806:SF58">
    <property type="entry name" value="ALKALINE PROTEASE 1-RELATED"/>
    <property type="match status" value="1"/>
</dbReference>
<feature type="active site" description="Charge relay system" evidence="6">
    <location>
        <position position="173"/>
    </location>
</feature>
<dbReference type="Gene3D" id="3.30.70.80">
    <property type="entry name" value="Peptidase S8 propeptide/proteinase inhibitor I9"/>
    <property type="match status" value="1"/>
</dbReference>
<dbReference type="PROSITE" id="PS00136">
    <property type="entry name" value="SUBTILASE_ASP"/>
    <property type="match status" value="1"/>
</dbReference>
<keyword evidence="12" id="KW-1185">Reference proteome</keyword>
<dbReference type="CDD" id="cd04077">
    <property type="entry name" value="Peptidases_S8_PCSK9_ProteinaseK_like"/>
    <property type="match status" value="1"/>
</dbReference>
<dbReference type="InterPro" id="IPR023828">
    <property type="entry name" value="Peptidase_S8_Ser-AS"/>
</dbReference>
<keyword evidence="4 6" id="KW-0378">Hydrolase</keyword>
<accession>A0ABR1XGA3</accession>
<dbReference type="EMBL" id="JBBWUH010000012">
    <property type="protein sequence ID" value="KAK8153616.1"/>
    <property type="molecule type" value="Genomic_DNA"/>
</dbReference>
<dbReference type="Pfam" id="PF05922">
    <property type="entry name" value="Inhibitor_I9"/>
    <property type="match status" value="1"/>
</dbReference>
<evidence type="ECO:0000313" key="12">
    <source>
        <dbReference type="Proteomes" id="UP001456524"/>
    </source>
</evidence>
<feature type="domain" description="Peptidase S8/S53" evidence="9">
    <location>
        <begin position="135"/>
        <end position="355"/>
    </location>
</feature>
<feature type="active site" description="Charge relay system" evidence="6">
    <location>
        <position position="141"/>
    </location>
</feature>